<dbReference type="Pfam" id="PF03765">
    <property type="entry name" value="CRAL_TRIO_N"/>
    <property type="match status" value="1"/>
</dbReference>
<dbReference type="SMART" id="SM01100">
    <property type="entry name" value="CRAL_TRIO_N"/>
    <property type="match status" value="1"/>
</dbReference>
<dbReference type="PROSITE" id="PS50191">
    <property type="entry name" value="CRAL_TRIO"/>
    <property type="match status" value="1"/>
</dbReference>
<dbReference type="InterPro" id="IPR011074">
    <property type="entry name" value="CRAL/TRIO_N_dom"/>
</dbReference>
<comment type="caution">
    <text evidence="2">The sequence shown here is derived from an EMBL/GenBank/DDBJ whole genome shotgun (WGS) entry which is preliminary data.</text>
</comment>
<organism evidence="2 3">
    <name type="scientific">Mortierella polycephala</name>
    <dbReference type="NCBI Taxonomy" id="41804"/>
    <lineage>
        <taxon>Eukaryota</taxon>
        <taxon>Fungi</taxon>
        <taxon>Fungi incertae sedis</taxon>
        <taxon>Mucoromycota</taxon>
        <taxon>Mortierellomycotina</taxon>
        <taxon>Mortierellomycetes</taxon>
        <taxon>Mortierellales</taxon>
        <taxon>Mortierellaceae</taxon>
        <taxon>Mortierella</taxon>
    </lineage>
</organism>
<dbReference type="InterPro" id="IPR036865">
    <property type="entry name" value="CRAL-TRIO_dom_sf"/>
</dbReference>
<dbReference type="PANTHER" id="PTHR46590">
    <property type="entry name" value="PHOSPHATIDYLINOSITOL TRANSFER PROTEIN CSR1-RELATED"/>
    <property type="match status" value="1"/>
</dbReference>
<dbReference type="CDD" id="cd00170">
    <property type="entry name" value="SEC14"/>
    <property type="match status" value="1"/>
</dbReference>
<dbReference type="InterPro" id="IPR052432">
    <property type="entry name" value="PITP/CRAL-TRIO"/>
</dbReference>
<name>A0A9P6U2A5_9FUNG</name>
<evidence type="ECO:0000313" key="2">
    <source>
        <dbReference type="EMBL" id="KAG0256551.1"/>
    </source>
</evidence>
<dbReference type="EMBL" id="JAAAJA010000292">
    <property type="protein sequence ID" value="KAG0256551.1"/>
    <property type="molecule type" value="Genomic_DNA"/>
</dbReference>
<dbReference type="Proteomes" id="UP000726737">
    <property type="component" value="Unassembled WGS sequence"/>
</dbReference>
<protein>
    <recommendedName>
        <fullName evidence="1">CRAL-TRIO domain-containing protein</fullName>
    </recommendedName>
</protein>
<dbReference type="Pfam" id="PF00650">
    <property type="entry name" value="CRAL_TRIO"/>
    <property type="match status" value="1"/>
</dbReference>
<dbReference type="SMART" id="SM00516">
    <property type="entry name" value="SEC14"/>
    <property type="match status" value="1"/>
</dbReference>
<dbReference type="Gene3D" id="3.40.525.10">
    <property type="entry name" value="CRAL-TRIO lipid binding domain"/>
    <property type="match status" value="1"/>
</dbReference>
<dbReference type="InterPro" id="IPR036273">
    <property type="entry name" value="CRAL/TRIO_N_dom_sf"/>
</dbReference>
<dbReference type="PANTHER" id="PTHR46590:SF1">
    <property type="entry name" value="PHOSPHATIDYLINOSITOL TRANSFER PROTEIN CSR1"/>
    <property type="match status" value="1"/>
</dbReference>
<proteinExistence type="predicted"/>
<feature type="domain" description="CRAL-TRIO" evidence="1">
    <location>
        <begin position="174"/>
        <end position="333"/>
    </location>
</feature>
<accession>A0A9P6U2A5</accession>
<gene>
    <name evidence="2" type="ORF">BG011_004441</name>
</gene>
<dbReference type="OrthoDB" id="43460at2759"/>
<sequence length="439" mass="49484">MAKGDIITPPGTGHVNTLTPDQKKTLKEVWSIIFSIADSGEAVVPSEMMQAIQSEAKSTAGAQTATAQAATKAGWFSSNKSAKAEADAQAAGHGDGMAKISLEDLGMSVEKLRPVLWDNVMGDHPDSLVLRFVRARKWNVVNALNMMFKAFKWRLDEDIPAVKYSTDGELNALYPKFFDQLEGGKFYIHGTDNDGRIVAYLNVRLHKPNDQPAKTLEKLTVYVMEAGRVLLQSPVETVCLVFDLTGFSLSNMDFAMVKYLLQIFEAHYPESLGRVLIHGAPFVFWGVWKVIQPWLDPVVAAKISFTRADQDLLQYIPAKHLPDRFKGGLDHYTYSYPHAQPNENQCMADTETKERLVAEWKAVFWKFEELTREWIKVGTPEATSSRTEEEIEKERGQTAKDLRVAFFKMDPYIRARNMFHRTSPPVAQNDGTVNWVYNN</sequence>
<evidence type="ECO:0000313" key="3">
    <source>
        <dbReference type="Proteomes" id="UP000726737"/>
    </source>
</evidence>
<dbReference type="SUPFAM" id="SSF52087">
    <property type="entry name" value="CRAL/TRIO domain"/>
    <property type="match status" value="1"/>
</dbReference>
<keyword evidence="3" id="KW-1185">Reference proteome</keyword>
<dbReference type="InterPro" id="IPR001251">
    <property type="entry name" value="CRAL-TRIO_dom"/>
</dbReference>
<reference evidence="2" key="1">
    <citation type="journal article" date="2020" name="Fungal Divers.">
        <title>Resolving the Mortierellaceae phylogeny through synthesis of multi-gene phylogenetics and phylogenomics.</title>
        <authorList>
            <person name="Vandepol N."/>
            <person name="Liber J."/>
            <person name="Desiro A."/>
            <person name="Na H."/>
            <person name="Kennedy M."/>
            <person name="Barry K."/>
            <person name="Grigoriev I.V."/>
            <person name="Miller A.N."/>
            <person name="O'Donnell K."/>
            <person name="Stajich J.E."/>
            <person name="Bonito G."/>
        </authorList>
    </citation>
    <scope>NUCLEOTIDE SEQUENCE</scope>
    <source>
        <strain evidence="2">KOD948</strain>
    </source>
</reference>
<dbReference type="AlphaFoldDB" id="A0A9P6U2A5"/>
<dbReference type="SUPFAM" id="SSF46938">
    <property type="entry name" value="CRAL/TRIO N-terminal domain"/>
    <property type="match status" value="1"/>
</dbReference>
<evidence type="ECO:0000259" key="1">
    <source>
        <dbReference type="PROSITE" id="PS50191"/>
    </source>
</evidence>